<accession>A0A4P7BYL9</accession>
<evidence type="ECO:0000256" key="1">
    <source>
        <dbReference type="ARBA" id="ARBA00004442"/>
    </source>
</evidence>
<evidence type="ECO:0000256" key="6">
    <source>
        <dbReference type="ARBA" id="ARBA00022927"/>
    </source>
</evidence>
<evidence type="ECO:0000259" key="10">
    <source>
        <dbReference type="PROSITE" id="PS51779"/>
    </source>
</evidence>
<comment type="similarity">
    <text evidence="2">Belongs to the TPS (TC 1.B.20) family.</text>
</comment>
<dbReference type="InterPro" id="IPR013686">
    <property type="entry name" value="Polypept-transport_assoc_ShlB"/>
</dbReference>
<evidence type="ECO:0000313" key="12">
    <source>
        <dbReference type="Proteomes" id="UP000294325"/>
    </source>
</evidence>
<proteinExistence type="inferred from homology"/>
<comment type="subcellular location">
    <subcellularLocation>
        <location evidence="1">Cell outer membrane</location>
    </subcellularLocation>
</comment>
<feature type="region of interest" description="Disordered" evidence="9">
    <location>
        <begin position="58"/>
        <end position="89"/>
    </location>
</feature>
<dbReference type="InterPro" id="IPR034746">
    <property type="entry name" value="POTRA"/>
</dbReference>
<evidence type="ECO:0000256" key="2">
    <source>
        <dbReference type="ARBA" id="ARBA00009055"/>
    </source>
</evidence>
<gene>
    <name evidence="11" type="ORF">E3U44_12130</name>
</gene>
<dbReference type="OrthoDB" id="572300at2"/>
<keyword evidence="5" id="KW-0812">Transmembrane</keyword>
<dbReference type="PANTHER" id="PTHR34597">
    <property type="entry name" value="SLR1661 PROTEIN"/>
    <property type="match status" value="1"/>
</dbReference>
<feature type="domain" description="POTRA" evidence="10">
    <location>
        <begin position="101"/>
        <end position="176"/>
    </location>
</feature>
<evidence type="ECO:0000256" key="9">
    <source>
        <dbReference type="SAM" id="MobiDB-lite"/>
    </source>
</evidence>
<sequence>MYAVEYWGALFLCLTERCDRHGDWIGALRFLWQQGIGVLMAGWLLAHLPQSVFAQQQPLPGPIQPQPSPPVQAPPPPEEPAEITITPPGIAAPPGAEQISVVLREIIFEGATVYTQEELEAVYQEDLGKKILLTRIFEIAEQIQDKYREEGYLLTRVIVPPQTVEEGVFRIQVIEGFVDEVQVEGEVGSVRERIKAYLAKVTEIRPVRKQDLERYLLLVNDLPGVRAFGVLRPGVGELGASQLVVEVQRKPFDGYVLANNRGSEFTGPERALLTVRENAGTRFGEQVEALFLSTLASDEQFFGQLAYTQALGDEGLRFRLAASYSPTEPDFTLARFEVETEILSTEVSMSYPLIRSRAKNLYLNFGFQTIDSEVEFSGERLNRDRLRVLFAGAAFDFEDPLKGRSLVSLGIRQGLDALGASEEGEENLSREGGLPDFTSLNAQASRYQPLGDRFGVYLAARGQFSFNTLLSVEEFRVGGEQFGRGYDPSEILGDHGLGLTAEAQYNQPTPFEILPNVQWYAFYDYGVVWNRDLGDAGDSRDSLASTGVGVRTQILKHWFVDLEMANPLTRTPISEGDKDPRFFFQVLARF</sequence>
<keyword evidence="12" id="KW-1185">Reference proteome</keyword>
<feature type="compositionally biased region" description="Pro residues" evidence="9">
    <location>
        <begin position="59"/>
        <end position="78"/>
    </location>
</feature>
<reference evidence="11 12" key="1">
    <citation type="submission" date="2019-03" db="EMBL/GenBank/DDBJ databases">
        <title>The genome sequence of Nitrosococcus wardiae strain D1FHST reveals the archetypal metabolic capacity of ammonia-oxidizing Gammaproteobacteria.</title>
        <authorList>
            <person name="Wang L."/>
            <person name="Lim C.K."/>
            <person name="Hanson T.E."/>
            <person name="Dang H."/>
            <person name="Klotz M.G."/>
        </authorList>
    </citation>
    <scope>NUCLEOTIDE SEQUENCE [LARGE SCALE GENOMIC DNA]</scope>
    <source>
        <strain evidence="11 12">D1FHS</strain>
    </source>
</reference>
<dbReference type="GO" id="GO:0009279">
    <property type="term" value="C:cell outer membrane"/>
    <property type="evidence" value="ECO:0007669"/>
    <property type="project" value="UniProtKB-SubCell"/>
</dbReference>
<keyword evidence="7" id="KW-0472">Membrane</keyword>
<dbReference type="Pfam" id="PF08479">
    <property type="entry name" value="POTRA_2"/>
    <property type="match status" value="1"/>
</dbReference>
<dbReference type="Proteomes" id="UP000294325">
    <property type="component" value="Chromosome"/>
</dbReference>
<dbReference type="KEGG" id="nwr:E3U44_12130"/>
<name>A0A4P7BYL9_9GAMM</name>
<dbReference type="GO" id="GO:0046819">
    <property type="term" value="P:protein secretion by the type V secretion system"/>
    <property type="evidence" value="ECO:0007669"/>
    <property type="project" value="TreeGrafter"/>
</dbReference>
<evidence type="ECO:0000313" key="11">
    <source>
        <dbReference type="EMBL" id="QBQ55171.1"/>
    </source>
</evidence>
<protein>
    <submittedName>
        <fullName evidence="11">ShlB/FhaC/HecB family hemolysin secretion/activation protein</fullName>
    </submittedName>
</protein>
<dbReference type="Gene3D" id="2.40.160.50">
    <property type="entry name" value="membrane protein fhac: a member of the omp85/tpsb transporter family"/>
    <property type="match status" value="1"/>
</dbReference>
<evidence type="ECO:0000256" key="3">
    <source>
        <dbReference type="ARBA" id="ARBA00022448"/>
    </source>
</evidence>
<dbReference type="PROSITE" id="PS51779">
    <property type="entry name" value="POTRA"/>
    <property type="match status" value="1"/>
</dbReference>
<keyword evidence="8" id="KW-0998">Cell outer membrane</keyword>
<dbReference type="InterPro" id="IPR051544">
    <property type="entry name" value="TPS_OM_transporter"/>
</dbReference>
<dbReference type="Gene3D" id="3.10.20.310">
    <property type="entry name" value="membrane protein fhac"/>
    <property type="match status" value="1"/>
</dbReference>
<evidence type="ECO:0000256" key="5">
    <source>
        <dbReference type="ARBA" id="ARBA00022692"/>
    </source>
</evidence>
<dbReference type="EMBL" id="CP038033">
    <property type="protein sequence ID" value="QBQ55171.1"/>
    <property type="molecule type" value="Genomic_DNA"/>
</dbReference>
<evidence type="ECO:0000256" key="7">
    <source>
        <dbReference type="ARBA" id="ARBA00023136"/>
    </source>
</evidence>
<keyword evidence="3" id="KW-0813">Transport</keyword>
<dbReference type="AlphaFoldDB" id="A0A4P7BYL9"/>
<dbReference type="InterPro" id="IPR005565">
    <property type="entry name" value="Hemolysn_activator_HlyB_C"/>
</dbReference>
<dbReference type="PANTHER" id="PTHR34597:SF6">
    <property type="entry name" value="BLR6126 PROTEIN"/>
    <property type="match status" value="1"/>
</dbReference>
<dbReference type="Pfam" id="PF03865">
    <property type="entry name" value="ShlB"/>
    <property type="match status" value="1"/>
</dbReference>
<dbReference type="RefSeq" id="WP_134358439.1">
    <property type="nucleotide sequence ID" value="NZ_CP038033.1"/>
</dbReference>
<evidence type="ECO:0000256" key="8">
    <source>
        <dbReference type="ARBA" id="ARBA00023237"/>
    </source>
</evidence>
<keyword evidence="4" id="KW-1134">Transmembrane beta strand</keyword>
<organism evidence="11 12">
    <name type="scientific">Nitrosococcus wardiae</name>
    <dbReference type="NCBI Taxonomy" id="1814290"/>
    <lineage>
        <taxon>Bacteria</taxon>
        <taxon>Pseudomonadati</taxon>
        <taxon>Pseudomonadota</taxon>
        <taxon>Gammaproteobacteria</taxon>
        <taxon>Chromatiales</taxon>
        <taxon>Chromatiaceae</taxon>
        <taxon>Nitrosococcus</taxon>
    </lineage>
</organism>
<keyword evidence="6" id="KW-0653">Protein transport</keyword>
<dbReference type="GO" id="GO:0098046">
    <property type="term" value="C:type V protein secretion system complex"/>
    <property type="evidence" value="ECO:0007669"/>
    <property type="project" value="TreeGrafter"/>
</dbReference>
<evidence type="ECO:0000256" key="4">
    <source>
        <dbReference type="ARBA" id="ARBA00022452"/>
    </source>
</evidence>
<dbReference type="GO" id="GO:0008320">
    <property type="term" value="F:protein transmembrane transporter activity"/>
    <property type="evidence" value="ECO:0007669"/>
    <property type="project" value="TreeGrafter"/>
</dbReference>